<evidence type="ECO:0000256" key="7">
    <source>
        <dbReference type="SAM" id="Phobius"/>
    </source>
</evidence>
<dbReference type="SUPFAM" id="SSF69593">
    <property type="entry name" value="Glycerol-3-phosphate (1)-acyltransferase"/>
    <property type="match status" value="1"/>
</dbReference>
<evidence type="ECO:0000313" key="10">
    <source>
        <dbReference type="Proteomes" id="UP001209878"/>
    </source>
</evidence>
<dbReference type="AlphaFoldDB" id="A0AAD9P3X8"/>
<comment type="similarity">
    <text evidence="2">Belongs to the GPAT/DAPAT family.</text>
</comment>
<evidence type="ECO:0000256" key="6">
    <source>
        <dbReference type="SAM" id="MobiDB-lite"/>
    </source>
</evidence>
<organism evidence="9 10">
    <name type="scientific">Ridgeia piscesae</name>
    <name type="common">Tubeworm</name>
    <dbReference type="NCBI Taxonomy" id="27915"/>
    <lineage>
        <taxon>Eukaryota</taxon>
        <taxon>Metazoa</taxon>
        <taxon>Spiralia</taxon>
        <taxon>Lophotrochozoa</taxon>
        <taxon>Annelida</taxon>
        <taxon>Polychaeta</taxon>
        <taxon>Sedentaria</taxon>
        <taxon>Canalipalpata</taxon>
        <taxon>Sabellida</taxon>
        <taxon>Siboglinidae</taxon>
        <taxon>Ridgeia</taxon>
    </lineage>
</organism>
<dbReference type="InterPro" id="IPR041728">
    <property type="entry name" value="GPAT/DHAPAT_LPLAT"/>
</dbReference>
<feature type="region of interest" description="Disordered" evidence="6">
    <location>
        <begin position="19"/>
        <end position="40"/>
    </location>
</feature>
<dbReference type="EMBL" id="JAODUO010000157">
    <property type="protein sequence ID" value="KAK2187693.1"/>
    <property type="molecule type" value="Genomic_DNA"/>
</dbReference>
<feature type="compositionally biased region" description="Polar residues" evidence="6">
    <location>
        <begin position="27"/>
        <end position="40"/>
    </location>
</feature>
<keyword evidence="7" id="KW-0812">Transmembrane</keyword>
<feature type="domain" description="Phospholipid/glycerol acyltransferase" evidence="8">
    <location>
        <begin position="261"/>
        <end position="392"/>
    </location>
</feature>
<keyword evidence="3" id="KW-0808">Transferase</keyword>
<feature type="transmembrane region" description="Helical" evidence="7">
    <location>
        <begin position="222"/>
        <end position="243"/>
    </location>
</feature>
<keyword evidence="7" id="KW-1133">Transmembrane helix</keyword>
<gene>
    <name evidence="9" type="ORF">NP493_157g05000</name>
</gene>
<evidence type="ECO:0000256" key="1">
    <source>
        <dbReference type="ARBA" id="ARBA00004370"/>
    </source>
</evidence>
<dbReference type="GO" id="GO:0006631">
    <property type="term" value="P:fatty acid metabolic process"/>
    <property type="evidence" value="ECO:0007669"/>
    <property type="project" value="TreeGrafter"/>
</dbReference>
<evidence type="ECO:0000256" key="2">
    <source>
        <dbReference type="ARBA" id="ARBA00007937"/>
    </source>
</evidence>
<dbReference type="GO" id="GO:0006072">
    <property type="term" value="P:glycerol-3-phosphate metabolic process"/>
    <property type="evidence" value="ECO:0007669"/>
    <property type="project" value="TreeGrafter"/>
</dbReference>
<dbReference type="GO" id="GO:0019432">
    <property type="term" value="P:triglyceride biosynthetic process"/>
    <property type="evidence" value="ECO:0007669"/>
    <property type="project" value="TreeGrafter"/>
</dbReference>
<comment type="caution">
    <text evidence="9">The sequence shown here is derived from an EMBL/GenBank/DDBJ whole genome shotgun (WGS) entry which is preliminary data.</text>
</comment>
<dbReference type="InterPro" id="IPR045520">
    <property type="entry name" value="GPAT/DHAPAT_C"/>
</dbReference>
<dbReference type="GO" id="GO:0008654">
    <property type="term" value="P:phospholipid biosynthetic process"/>
    <property type="evidence" value="ECO:0007669"/>
    <property type="project" value="TreeGrafter"/>
</dbReference>
<protein>
    <recommendedName>
        <fullName evidence="8">Phospholipid/glycerol acyltransferase domain-containing protein</fullName>
    </recommendedName>
</protein>
<sequence>MAETLHKLQHIYAKWETRNPRQGNYGHPSQTHPDGCRSTETGKQAWTRKFGNIGPAPVRRQKYSRGKPVALSTAIVTSSSLSFFKSTPTVQPAIAQVRPLLGRCCTCMPSCREELYQEDVKERPLQNLLRASTQIHCNGATKTFSFYQFLQDNHSYTYPDVTAAARRSERVRQAIETSIHSELDETESDALCVAQVRAALRQHRRFVSNTLRQMKARVSDRLLRLSAWFLHHLLACVFSAVLVHSGQMTMIQKASQRDVPLIFVPTRRSYFDHILLSFVLISHGMRAPHVALGNECRISMFRRIFQWLGGFFVQSHADSPLTETAVYDAVVCSYIEELLRRHQHVGLFVEGQRSINGRALHPTAGILSGVVCAYYEGAVADAYIVPVSISYEKLPEGMFSDRQLGGVEATPSLTSAIWCVWRLLRQRHSSVRVDFCQPFLLREFLHVASSFERTDLGDVQWMRDEDVEDSEAEDDTAQCLCDAGNSGDIVLSDEHVSTAMVLAQHVVYDCVSAQAVMSTHLLAFLLLNKYRQGARLPNLMSSFDWLKKEVIAHGRDLGFTGNTDAVVEHARQLLGPALVKYCPATQQVDPSETNTAACLQPIISLPGVLDLAYYAQAAASVFVMESIVANVIHSMADPSQRSTDSDLDRSIPLSKEAILEQCKTLCGQLKYDYIFLPPCASLELRLVEALEQFLLCEVLQKEEANTYTDNRERAWAQRVSASLSLGVYDEDQEDAEWGVPDTLYKVNLTTPYTAEKFEFLRGVIAPTLETHYVTSCCLATLLDTPRTENEFVTNTLQVLIERVETSVATYEESASLDAVNNAIRSFVHQSVIQCCYDNDTNVKTVSLRGSYRDLTTLEKFIASLERYRT</sequence>
<evidence type="ECO:0000259" key="8">
    <source>
        <dbReference type="SMART" id="SM00563"/>
    </source>
</evidence>
<evidence type="ECO:0000313" key="9">
    <source>
        <dbReference type="EMBL" id="KAK2187693.1"/>
    </source>
</evidence>
<dbReference type="InterPro" id="IPR002123">
    <property type="entry name" value="Plipid/glycerol_acylTrfase"/>
</dbReference>
<accession>A0AAD9P3X8</accession>
<dbReference type="Pfam" id="PF01553">
    <property type="entry name" value="Acyltransferase"/>
    <property type="match status" value="1"/>
</dbReference>
<dbReference type="InterPro" id="IPR022284">
    <property type="entry name" value="GPAT/DHAPAT"/>
</dbReference>
<evidence type="ECO:0000256" key="4">
    <source>
        <dbReference type="ARBA" id="ARBA00023136"/>
    </source>
</evidence>
<evidence type="ECO:0000256" key="5">
    <source>
        <dbReference type="ARBA" id="ARBA00023315"/>
    </source>
</evidence>
<evidence type="ECO:0000256" key="3">
    <source>
        <dbReference type="ARBA" id="ARBA00022679"/>
    </source>
</evidence>
<dbReference type="CDD" id="cd07993">
    <property type="entry name" value="LPLAT_DHAPAT-like"/>
    <property type="match status" value="1"/>
</dbReference>
<dbReference type="Proteomes" id="UP001209878">
    <property type="component" value="Unassembled WGS sequence"/>
</dbReference>
<reference evidence="9" key="1">
    <citation type="journal article" date="2023" name="Mol. Biol. Evol.">
        <title>Third-Generation Sequencing Reveals the Adaptive Role of the Epigenome in Three Deep-Sea Polychaetes.</title>
        <authorList>
            <person name="Perez M."/>
            <person name="Aroh O."/>
            <person name="Sun Y."/>
            <person name="Lan Y."/>
            <person name="Juniper S.K."/>
            <person name="Young C.R."/>
            <person name="Angers B."/>
            <person name="Qian P.Y."/>
        </authorList>
    </citation>
    <scope>NUCLEOTIDE SEQUENCE</scope>
    <source>
        <strain evidence="9">R07B-5</strain>
    </source>
</reference>
<keyword evidence="4 7" id="KW-0472">Membrane</keyword>
<name>A0AAD9P3X8_RIDPI</name>
<comment type="subcellular location">
    <subcellularLocation>
        <location evidence="1">Membrane</location>
    </subcellularLocation>
</comment>
<dbReference type="PANTHER" id="PTHR12563">
    <property type="entry name" value="GLYCEROL-3-PHOSPHATE ACYLTRANSFERASE"/>
    <property type="match status" value="1"/>
</dbReference>
<dbReference type="PANTHER" id="PTHR12563:SF23">
    <property type="entry name" value="BCDNA.GH07066"/>
    <property type="match status" value="1"/>
</dbReference>
<dbReference type="SMART" id="SM00563">
    <property type="entry name" value="PlsC"/>
    <property type="match status" value="1"/>
</dbReference>
<dbReference type="GO" id="GO:0031966">
    <property type="term" value="C:mitochondrial membrane"/>
    <property type="evidence" value="ECO:0007669"/>
    <property type="project" value="TreeGrafter"/>
</dbReference>
<dbReference type="GO" id="GO:0004366">
    <property type="term" value="F:glycerol-3-phosphate O-acyltransferase activity"/>
    <property type="evidence" value="ECO:0007669"/>
    <property type="project" value="TreeGrafter"/>
</dbReference>
<keyword evidence="5" id="KW-0012">Acyltransferase</keyword>
<dbReference type="Pfam" id="PF19277">
    <property type="entry name" value="GPAT_C"/>
    <property type="match status" value="1"/>
</dbReference>
<keyword evidence="10" id="KW-1185">Reference proteome</keyword>
<proteinExistence type="inferred from homology"/>